<dbReference type="AlphaFoldDB" id="A0A146G154"/>
<feature type="compositionally biased region" description="Low complexity" evidence="1">
    <location>
        <begin position="214"/>
        <end position="225"/>
    </location>
</feature>
<evidence type="ECO:0000313" key="3">
    <source>
        <dbReference type="Proteomes" id="UP000075230"/>
    </source>
</evidence>
<sequence length="856" mass="92795">MAGVKRKLEATQASATSSGGHAGAGASQNNTTVAADSYGSPDSTNDDFSSVRVTRSLRSSRDARASQHDVRAPSNTAATAGNSNNHLRNNTNRPSRIITLSTRAARANTAAENAAREAALRETAARENVARENTARETRNTRTRASAQLATAQPETPVTAVPETPRHKRVKRGPTVEETPRTTRQSARLRAHVHPTSAEDGSNDQGIVPKFSEPSPSTTAAPSTRTRNRSRQFADNIIDTTHNATSTAPAVKSPSPDRTTPVPAEQPRPPQDEPQSIVPDLHSFTKEESPKGTVVDEDKSGVTEPAALETADRQNSTTTPSPEASEKPKSSSQPEDTGAVESESVSESPSKKPKVEEGELEHTLDQQLQNGTGGNPTSRSPAEAVADSRIDYDSRQVTEEIEGSTPEVATESTAGKPTRGGRTRGRGRGGRSRGSARFAVNKRGRGAARSGRGGRTGRQLDRSSDVEPDRSPSPSAATQKLRDRQRELDKAFKKVAAAQRLALAVLATQSEKRLARDKNAHKNVPEFEEVNMQLKERLNGRKEVLRREYELKVAQEHRLFEANKQAIEERYRAQARNIREEHLLASQGAYMTFVEGRRAAEDDEHTETDDSETEPERGRVVPPAREVFRGFSSNYVRNPSGAALYDRAYFGWDDFVQRAKVGDDIDPQMKEIRDAGPFAGMTAEQILDMLVKATGVVEVPRNTVPAEISPPVVLPDLRPRALSALADIAAAEPPRPPLSQAAPRLSTHRALLPQPAQPPLAHGPAETRQFVLPPPTPQRQQPRRLLPAGQQIPPINEQLGLPDPFASMGGPPHLPPPPGSNFHRPPLPGFMTGHHPPSLYYPPPPPPPPPGPRPPF</sequence>
<protein>
    <submittedName>
        <fullName evidence="2">Uncharacterized protein</fullName>
    </submittedName>
</protein>
<feature type="compositionally biased region" description="Polar residues" evidence="1">
    <location>
        <begin position="238"/>
        <end position="248"/>
    </location>
</feature>
<evidence type="ECO:0000256" key="1">
    <source>
        <dbReference type="SAM" id="MobiDB-lite"/>
    </source>
</evidence>
<feature type="compositionally biased region" description="Pro residues" evidence="1">
    <location>
        <begin position="839"/>
        <end position="856"/>
    </location>
</feature>
<dbReference type="VEuPathDB" id="FungiDB:ASPFODRAFT_211258"/>
<reference evidence="2 3" key="1">
    <citation type="journal article" date="2016" name="DNA Res.">
        <title>Genome sequence of Aspergillus luchuensis NBRC 4314.</title>
        <authorList>
            <person name="Yamada O."/>
            <person name="Machida M."/>
            <person name="Hosoyama A."/>
            <person name="Goto M."/>
            <person name="Takahashi T."/>
            <person name="Futagami T."/>
            <person name="Yamagata Y."/>
            <person name="Takeuchi M."/>
            <person name="Kobayashi T."/>
            <person name="Koike H."/>
            <person name="Abe K."/>
            <person name="Asai K."/>
            <person name="Arita M."/>
            <person name="Fujita N."/>
            <person name="Fukuda K."/>
            <person name="Higa K."/>
            <person name="Horikawa H."/>
            <person name="Ishikawa T."/>
            <person name="Jinno K."/>
            <person name="Kato Y."/>
            <person name="Kirimura K."/>
            <person name="Mizutani O."/>
            <person name="Nakasone K."/>
            <person name="Sano M."/>
            <person name="Shiraishi Y."/>
            <person name="Tsukahara M."/>
            <person name="Gomi K."/>
        </authorList>
    </citation>
    <scope>NUCLEOTIDE SEQUENCE [LARGE SCALE GENOMIC DNA]</scope>
    <source>
        <strain evidence="2 3">RIB 2604</strain>
    </source>
</reference>
<feature type="compositionally biased region" description="Basic and acidic residues" evidence="1">
    <location>
        <begin position="349"/>
        <end position="364"/>
    </location>
</feature>
<name>A0A146G154_ASPKA</name>
<feature type="compositionally biased region" description="Basic and acidic residues" evidence="1">
    <location>
        <begin position="458"/>
        <end position="470"/>
    </location>
</feature>
<feature type="region of interest" description="Disordered" evidence="1">
    <location>
        <begin position="598"/>
        <end position="619"/>
    </location>
</feature>
<feature type="compositionally biased region" description="Basic and acidic residues" evidence="1">
    <location>
        <begin position="386"/>
        <end position="398"/>
    </location>
</feature>
<dbReference type="Proteomes" id="UP000075230">
    <property type="component" value="Unassembled WGS sequence"/>
</dbReference>
<feature type="compositionally biased region" description="Low complexity" evidence="1">
    <location>
        <begin position="10"/>
        <end position="28"/>
    </location>
</feature>
<feature type="compositionally biased region" description="Acidic residues" evidence="1">
    <location>
        <begin position="601"/>
        <end position="613"/>
    </location>
</feature>
<reference evidence="3" key="2">
    <citation type="submission" date="2016-02" db="EMBL/GenBank/DDBJ databases">
        <title>Genome sequencing of Aspergillus luchuensis NBRC 4314.</title>
        <authorList>
            <person name="Yamada O."/>
        </authorList>
    </citation>
    <scope>NUCLEOTIDE SEQUENCE [LARGE SCALE GENOMIC DNA]</scope>
    <source>
        <strain evidence="3">RIB 2604</strain>
    </source>
</reference>
<feature type="compositionally biased region" description="Basic and acidic residues" evidence="1">
    <location>
        <begin position="59"/>
        <end position="71"/>
    </location>
</feature>
<feature type="compositionally biased region" description="Polar residues" evidence="1">
    <location>
        <begin position="29"/>
        <end position="48"/>
    </location>
</feature>
<feature type="compositionally biased region" description="Basic residues" evidence="1">
    <location>
        <begin position="419"/>
        <end position="431"/>
    </location>
</feature>
<feature type="region of interest" description="Disordered" evidence="1">
    <location>
        <begin position="120"/>
        <end position="487"/>
    </location>
</feature>
<feature type="compositionally biased region" description="Low complexity" evidence="1">
    <location>
        <begin position="72"/>
        <end position="92"/>
    </location>
</feature>
<feature type="region of interest" description="Disordered" evidence="1">
    <location>
        <begin position="754"/>
        <end position="856"/>
    </location>
</feature>
<dbReference type="EMBL" id="BCWF01000034">
    <property type="protein sequence ID" value="GAT30601.1"/>
    <property type="molecule type" value="Genomic_DNA"/>
</dbReference>
<feature type="region of interest" description="Disordered" evidence="1">
    <location>
        <begin position="1"/>
        <end position="95"/>
    </location>
</feature>
<evidence type="ECO:0000313" key="2">
    <source>
        <dbReference type="EMBL" id="GAT30601.1"/>
    </source>
</evidence>
<feature type="compositionally biased region" description="Basic and acidic residues" evidence="1">
    <location>
        <begin position="120"/>
        <end position="140"/>
    </location>
</feature>
<feature type="compositionally biased region" description="Basic and acidic residues" evidence="1">
    <location>
        <begin position="283"/>
        <end position="301"/>
    </location>
</feature>
<organism evidence="2 3">
    <name type="scientific">Aspergillus kawachii</name>
    <name type="common">White koji mold</name>
    <name type="synonym">Aspergillus awamori var. kawachi</name>
    <dbReference type="NCBI Taxonomy" id="1069201"/>
    <lineage>
        <taxon>Eukaryota</taxon>
        <taxon>Fungi</taxon>
        <taxon>Dikarya</taxon>
        <taxon>Ascomycota</taxon>
        <taxon>Pezizomycotina</taxon>
        <taxon>Eurotiomycetes</taxon>
        <taxon>Eurotiomycetidae</taxon>
        <taxon>Eurotiales</taxon>
        <taxon>Aspergillaceae</taxon>
        <taxon>Aspergillus</taxon>
        <taxon>Aspergillus subgen. Circumdati</taxon>
    </lineage>
</organism>
<comment type="caution">
    <text evidence="2">The sequence shown here is derived from an EMBL/GenBank/DDBJ whole genome shotgun (WGS) entry which is preliminary data.</text>
</comment>
<proteinExistence type="predicted"/>
<gene>
    <name evidence="2" type="ORF">RIB2604_03501610</name>
</gene>
<accession>A0A146G154</accession>
<feature type="compositionally biased region" description="Low complexity" evidence="1">
    <location>
        <begin position="154"/>
        <end position="163"/>
    </location>
</feature>
<feature type="compositionally biased region" description="Polar residues" evidence="1">
    <location>
        <begin position="365"/>
        <end position="380"/>
    </location>
</feature>
<feature type="compositionally biased region" description="Low complexity" evidence="1">
    <location>
        <begin position="778"/>
        <end position="787"/>
    </location>
</feature>
<feature type="compositionally biased region" description="Low complexity" evidence="1">
    <location>
        <begin position="330"/>
        <end position="348"/>
    </location>
</feature>